<protein>
    <submittedName>
        <fullName evidence="2">Uncharacterized protein</fullName>
    </submittedName>
</protein>
<gene>
    <name evidence="2" type="ORF">Pa4123_37950</name>
</gene>
<feature type="region of interest" description="Disordered" evidence="1">
    <location>
        <begin position="28"/>
        <end position="61"/>
    </location>
</feature>
<dbReference type="InterPro" id="IPR045701">
    <property type="entry name" value="DUF6059"/>
</dbReference>
<evidence type="ECO:0000313" key="3">
    <source>
        <dbReference type="Proteomes" id="UP001144280"/>
    </source>
</evidence>
<evidence type="ECO:0000313" key="2">
    <source>
        <dbReference type="EMBL" id="GLH98520.1"/>
    </source>
</evidence>
<reference evidence="2" key="1">
    <citation type="submission" date="2022-12" db="EMBL/GenBank/DDBJ databases">
        <title>New Phytohabitans aurantiacus sp. RD004123 nov., an actinomycete isolated from soil.</title>
        <authorList>
            <person name="Triningsih D.W."/>
            <person name="Harunari E."/>
            <person name="Igarashi Y."/>
        </authorList>
    </citation>
    <scope>NUCLEOTIDE SEQUENCE</scope>
    <source>
        <strain evidence="2">RD004123</strain>
    </source>
</reference>
<proteinExistence type="predicted"/>
<organism evidence="2 3">
    <name type="scientific">Phytohabitans aurantiacus</name>
    <dbReference type="NCBI Taxonomy" id="3016789"/>
    <lineage>
        <taxon>Bacteria</taxon>
        <taxon>Bacillati</taxon>
        <taxon>Actinomycetota</taxon>
        <taxon>Actinomycetes</taxon>
        <taxon>Micromonosporales</taxon>
        <taxon>Micromonosporaceae</taxon>
    </lineage>
</organism>
<dbReference type="Pfam" id="PF19534">
    <property type="entry name" value="DUF6059"/>
    <property type="match status" value="1"/>
</dbReference>
<accession>A0ABQ5QYV0</accession>
<evidence type="ECO:0000256" key="1">
    <source>
        <dbReference type="SAM" id="MobiDB-lite"/>
    </source>
</evidence>
<comment type="caution">
    <text evidence="2">The sequence shown here is derived from an EMBL/GenBank/DDBJ whole genome shotgun (WGS) entry which is preliminary data.</text>
</comment>
<name>A0ABQ5QYV0_9ACTN</name>
<dbReference type="EMBL" id="BSDI01000017">
    <property type="protein sequence ID" value="GLH98520.1"/>
    <property type="molecule type" value="Genomic_DNA"/>
</dbReference>
<sequence>MIARAFFVGCSYVGAAHLGVCHELPPRRVDEPPPASPERLARHVPPTPEERRLWAQLGHRT</sequence>
<dbReference type="Proteomes" id="UP001144280">
    <property type="component" value="Unassembled WGS sequence"/>
</dbReference>
<keyword evidence="3" id="KW-1185">Reference proteome</keyword>